<evidence type="ECO:0000313" key="2">
    <source>
        <dbReference type="EMBL" id="PHH52237.1"/>
    </source>
</evidence>
<dbReference type="InterPro" id="IPR032477">
    <property type="entry name" value="Glyco_hydro_64"/>
</dbReference>
<dbReference type="OrthoDB" id="5290283at2759"/>
<dbReference type="InterPro" id="IPR037176">
    <property type="entry name" value="Osmotin/thaumatin-like_sf"/>
</dbReference>
<accession>A0A2C5X1T5</accession>
<dbReference type="PANTHER" id="PTHR38165">
    <property type="match status" value="1"/>
</dbReference>
<dbReference type="Pfam" id="PF16483">
    <property type="entry name" value="Glyco_hydro_64"/>
    <property type="match status" value="1"/>
</dbReference>
<dbReference type="EMBL" id="APWK03000073">
    <property type="protein sequence ID" value="PHH52237.1"/>
    <property type="molecule type" value="Genomic_DNA"/>
</dbReference>
<proteinExistence type="predicted"/>
<organism evidence="2 3">
    <name type="scientific">Ceratocystis fimbriata CBS 114723</name>
    <dbReference type="NCBI Taxonomy" id="1035309"/>
    <lineage>
        <taxon>Eukaryota</taxon>
        <taxon>Fungi</taxon>
        <taxon>Dikarya</taxon>
        <taxon>Ascomycota</taxon>
        <taxon>Pezizomycotina</taxon>
        <taxon>Sordariomycetes</taxon>
        <taxon>Hypocreomycetidae</taxon>
        <taxon>Microascales</taxon>
        <taxon>Ceratocystidaceae</taxon>
        <taxon>Ceratocystis</taxon>
    </lineage>
</organism>
<reference evidence="2 3" key="1">
    <citation type="journal article" date="2013" name="Fungal Biol.">
        <title>Analysis of microsatellite markers in the genome of the plant pathogen Ceratocystis fimbriata.</title>
        <authorList>
            <person name="Simpson M.C."/>
            <person name="Wilken P.M."/>
            <person name="Coetzee M.P."/>
            <person name="Wingfield M.J."/>
            <person name="Wingfield B.D."/>
        </authorList>
    </citation>
    <scope>NUCLEOTIDE SEQUENCE [LARGE SCALE GENOMIC DNA]</scope>
    <source>
        <strain evidence="2 3">CBS 114723</strain>
    </source>
</reference>
<dbReference type="InterPro" id="IPR042517">
    <property type="entry name" value="Glyco_hydro_64_N_2"/>
</dbReference>
<gene>
    <name evidence="2" type="ORF">CFIMG_003170RA</name>
</gene>
<feature type="domain" description="GH64" evidence="1">
    <location>
        <begin position="1"/>
        <end position="370"/>
    </location>
</feature>
<dbReference type="Gene3D" id="2.60.110.10">
    <property type="entry name" value="Thaumatin"/>
    <property type="match status" value="1"/>
</dbReference>
<dbReference type="InterPro" id="IPR037398">
    <property type="entry name" value="Glyco_hydro_64_fam"/>
</dbReference>
<dbReference type="Proteomes" id="UP000222788">
    <property type="component" value="Unassembled WGS sequence"/>
</dbReference>
<dbReference type="AlphaFoldDB" id="A0A2C5X1T5"/>
<name>A0A2C5X1T5_9PEZI</name>
<keyword evidence="3" id="KW-1185">Reference proteome</keyword>
<dbReference type="Gene3D" id="3.30.920.50">
    <property type="entry name" value="Beta-1,3-glucanase, C-terminal domain"/>
    <property type="match status" value="1"/>
</dbReference>
<evidence type="ECO:0000259" key="1">
    <source>
        <dbReference type="PROSITE" id="PS52006"/>
    </source>
</evidence>
<protein>
    <recommendedName>
        <fullName evidence="1">GH64 domain-containing protein</fullName>
    </recommendedName>
</protein>
<comment type="caution">
    <text evidence="2">The sequence shown here is derived from an EMBL/GenBank/DDBJ whole genome shotgun (WGS) entry which is preliminary data.</text>
</comment>
<dbReference type="PROSITE" id="PS52006">
    <property type="entry name" value="GH64"/>
    <property type="match status" value="1"/>
</dbReference>
<dbReference type="PANTHER" id="PTHR38165:SF1">
    <property type="entry name" value="GLUCANASE B"/>
    <property type="match status" value="1"/>
</dbReference>
<dbReference type="STRING" id="1035309.A0A2C5X1T5"/>
<sequence>MVTAQTLDITLRNDTASSNVFVTVTGRAMQRNMRPVFLSADGKTPFYPASPSAILQPLNHDVSIALGPPGSTRVVTVPRIAGGRIWFCKDASLTFLVNPGPAVVEPSMMNKTDPNYYLDWGFAEFTFNEHQLFVNVSYVDFVSIPVSLELENTAGRRMVVEGFPSDGLEQVCRELQKQEARDHAGWGKLVVQTQDGSKHLRALSPNSGCNLFPGLFRGYLEPYVNQVWEQYSRKDRTLVVNTQAAWGDVSGEMEHCHNKLLLSFGGFGKFEKPSTADIFSCSTGPFARTADYTEAKGAIGARLAAALNRTTLVENCQQPEGETESRYYQMERTNHYARICHEVSIRGRGYAFPYDDVSASKGMDQSGSLWDGSPKMLTLGIGGWRGSE</sequence>
<reference evidence="2 3" key="2">
    <citation type="journal article" date="2013" name="IMA Fungus">
        <title>IMA Genome-F 1: Ceratocystis fimbriata: Draft nuclear genome sequence for the plant pathogen, Ceratocystis fimbriata.</title>
        <authorList>
            <person name="Wilken P.M."/>
            <person name="Steenkamp E.T."/>
            <person name="Wingfield M.J."/>
            <person name="de Beer Z.W."/>
            <person name="Wingfield B.D."/>
        </authorList>
    </citation>
    <scope>NUCLEOTIDE SEQUENCE [LARGE SCALE GENOMIC DNA]</scope>
    <source>
        <strain evidence="2 3">CBS 114723</strain>
    </source>
</reference>
<dbReference type="CDD" id="cd09220">
    <property type="entry name" value="GH64-GluB-like"/>
    <property type="match status" value="1"/>
</dbReference>
<evidence type="ECO:0000313" key="3">
    <source>
        <dbReference type="Proteomes" id="UP000222788"/>
    </source>
</evidence>